<feature type="domain" description="Effector-associated" evidence="1">
    <location>
        <begin position="1"/>
        <end position="59"/>
    </location>
</feature>
<sequence>MLYFDLDKPLGHIVGNVGMSEAVFAVITQARAEGWLDTLIDAILVDRRGNPLLRQWAADIGWQTEPDQLEALSNLERTIRAHAPELDPMRWRQRLAQQESRTCRIDAETATGYVPFGTGFLIGPDLCLTAGHVIEEALGASHKPEDLRLWFPDEQACGLHTDWQAARSPRSPVDELANPNGMLPEQDQLDFAVLRIAGSPGTDRLSSGQPRGWITTMRERALEQFDELVLLQHLDGESQTMAFGAVIDFNGNHTRLRHTVNTAHGSSGAPCFDISLDLVAVHQGGDPDKRRSHLPTHNVAIPALAIRRALPAALNAFRRLH</sequence>
<organism evidence="2 3">
    <name type="scientific">Micromonospora zingiberis</name>
    <dbReference type="NCBI Taxonomy" id="2053011"/>
    <lineage>
        <taxon>Bacteria</taxon>
        <taxon>Bacillati</taxon>
        <taxon>Actinomycetota</taxon>
        <taxon>Actinomycetes</taxon>
        <taxon>Micromonosporales</taxon>
        <taxon>Micromonosporaceae</taxon>
        <taxon>Micromonospora</taxon>
    </lineage>
</organism>
<accession>A0A4R0G428</accession>
<dbReference type="Pfam" id="PF13365">
    <property type="entry name" value="Trypsin_2"/>
    <property type="match status" value="1"/>
</dbReference>
<dbReference type="InterPro" id="IPR009003">
    <property type="entry name" value="Peptidase_S1_PA"/>
</dbReference>
<dbReference type="InterPro" id="IPR045430">
    <property type="entry name" value="EAD1"/>
</dbReference>
<dbReference type="OrthoDB" id="104542at2"/>
<protein>
    <submittedName>
        <fullName evidence="2">Serine protease</fullName>
    </submittedName>
</protein>
<dbReference type="SUPFAM" id="SSF50494">
    <property type="entry name" value="Trypsin-like serine proteases"/>
    <property type="match status" value="1"/>
</dbReference>
<gene>
    <name evidence="2" type="ORF">E0H26_26940</name>
</gene>
<dbReference type="Pfam" id="PF19955">
    <property type="entry name" value="EAD1"/>
    <property type="match status" value="1"/>
</dbReference>
<reference evidence="2 3" key="1">
    <citation type="submission" date="2019-02" db="EMBL/GenBank/DDBJ databases">
        <title>Jishengella sp. nov., isolated from a root of Zingiber montanum.</title>
        <authorList>
            <person name="Kuncharoen N."/>
            <person name="Kudo T."/>
            <person name="Masahiro Y."/>
            <person name="Ohkuma M."/>
            <person name="Tanasupawat S."/>
        </authorList>
    </citation>
    <scope>NUCLEOTIDE SEQUENCE [LARGE SCALE GENOMIC DNA]</scope>
    <source>
        <strain evidence="2 3">PLAI 1-1</strain>
    </source>
</reference>
<keyword evidence="2" id="KW-0645">Protease</keyword>
<dbReference type="AlphaFoldDB" id="A0A4R0G428"/>
<dbReference type="GO" id="GO:0006508">
    <property type="term" value="P:proteolysis"/>
    <property type="evidence" value="ECO:0007669"/>
    <property type="project" value="UniProtKB-KW"/>
</dbReference>
<dbReference type="EMBL" id="SJJR01000029">
    <property type="protein sequence ID" value="TCB90463.1"/>
    <property type="molecule type" value="Genomic_DNA"/>
</dbReference>
<keyword evidence="3" id="KW-1185">Reference proteome</keyword>
<evidence type="ECO:0000313" key="3">
    <source>
        <dbReference type="Proteomes" id="UP000292274"/>
    </source>
</evidence>
<dbReference type="Proteomes" id="UP000292274">
    <property type="component" value="Unassembled WGS sequence"/>
</dbReference>
<evidence type="ECO:0000313" key="2">
    <source>
        <dbReference type="EMBL" id="TCB90463.1"/>
    </source>
</evidence>
<dbReference type="InterPro" id="IPR043504">
    <property type="entry name" value="Peptidase_S1_PA_chymotrypsin"/>
</dbReference>
<name>A0A4R0G428_9ACTN</name>
<comment type="caution">
    <text evidence="2">The sequence shown here is derived from an EMBL/GenBank/DDBJ whole genome shotgun (WGS) entry which is preliminary data.</text>
</comment>
<keyword evidence="2" id="KW-0378">Hydrolase</keyword>
<proteinExistence type="predicted"/>
<dbReference type="Gene3D" id="2.40.10.10">
    <property type="entry name" value="Trypsin-like serine proteases"/>
    <property type="match status" value="2"/>
</dbReference>
<evidence type="ECO:0000259" key="1">
    <source>
        <dbReference type="Pfam" id="PF19955"/>
    </source>
</evidence>
<dbReference type="GO" id="GO:0008233">
    <property type="term" value="F:peptidase activity"/>
    <property type="evidence" value="ECO:0007669"/>
    <property type="project" value="UniProtKB-KW"/>
</dbReference>